<keyword evidence="2" id="KW-1185">Reference proteome</keyword>
<dbReference type="EMBL" id="PDUD01000039">
    <property type="protein sequence ID" value="PHN02560.1"/>
    <property type="molecule type" value="Genomic_DNA"/>
</dbReference>
<accession>A0A2D0N2C2</accession>
<proteinExistence type="predicted"/>
<protein>
    <submittedName>
        <fullName evidence="1">Uncharacterized protein</fullName>
    </submittedName>
</protein>
<dbReference type="AlphaFoldDB" id="A0A2D0N2C2"/>
<evidence type="ECO:0000313" key="1">
    <source>
        <dbReference type="EMBL" id="PHN02560.1"/>
    </source>
</evidence>
<dbReference type="Proteomes" id="UP000223913">
    <property type="component" value="Unassembled WGS sequence"/>
</dbReference>
<name>A0A2D0N2C2_FLAN2</name>
<comment type="caution">
    <text evidence="1">The sequence shown here is derived from an EMBL/GenBank/DDBJ whole genome shotgun (WGS) entry which is preliminary data.</text>
</comment>
<organism evidence="1 2">
    <name type="scientific">Flavilitoribacter nigricans (strain ATCC 23147 / DSM 23189 / NBRC 102662 / NCIMB 1420 / SS-2)</name>
    <name type="common">Lewinella nigricans</name>
    <dbReference type="NCBI Taxonomy" id="1122177"/>
    <lineage>
        <taxon>Bacteria</taxon>
        <taxon>Pseudomonadati</taxon>
        <taxon>Bacteroidota</taxon>
        <taxon>Saprospiria</taxon>
        <taxon>Saprospirales</taxon>
        <taxon>Lewinellaceae</taxon>
        <taxon>Flavilitoribacter</taxon>
    </lineage>
</organism>
<sequence length="173" mass="20820">MQGNEETKIVGKKLILPKRLTWILNWKYPFYRTPSLDEYSQRIIDFTKEQNRLPFYLKFDINNDGEEEIMIIQRSIFGGYGRLLIVSEVNQKFKFESIRWNRPVNSLYFDYFIDIESPKSYQTFGLMQSKKVTVNFPHIVTKGYLTRIVYWDGYRYCQERISSLNNSISVQHR</sequence>
<reference evidence="1 2" key="1">
    <citation type="submission" date="2017-10" db="EMBL/GenBank/DDBJ databases">
        <title>The draft genome sequence of Lewinella nigricans NBRC 102662.</title>
        <authorList>
            <person name="Wang K."/>
        </authorList>
    </citation>
    <scope>NUCLEOTIDE SEQUENCE [LARGE SCALE GENOMIC DNA]</scope>
    <source>
        <strain evidence="1 2">NBRC 102662</strain>
    </source>
</reference>
<gene>
    <name evidence="1" type="ORF">CRP01_31795</name>
</gene>
<evidence type="ECO:0000313" key="2">
    <source>
        <dbReference type="Proteomes" id="UP000223913"/>
    </source>
</evidence>